<dbReference type="GO" id="GO:0003919">
    <property type="term" value="F:FMN adenylyltransferase activity"/>
    <property type="evidence" value="ECO:0007669"/>
    <property type="project" value="UniProtKB-EC"/>
</dbReference>
<dbReference type="Proteomes" id="UP001597101">
    <property type="component" value="Unassembled WGS sequence"/>
</dbReference>
<comment type="similarity">
    <text evidence="15">Belongs to the ribF family.</text>
</comment>
<dbReference type="Gene3D" id="2.40.30.30">
    <property type="entry name" value="Riboflavin kinase-like"/>
    <property type="match status" value="1"/>
</dbReference>
<evidence type="ECO:0000256" key="12">
    <source>
        <dbReference type="ARBA" id="ARBA00023268"/>
    </source>
</evidence>
<dbReference type="InterPro" id="IPR015865">
    <property type="entry name" value="Riboflavin_kinase_bac/euk"/>
</dbReference>
<evidence type="ECO:0000313" key="18">
    <source>
        <dbReference type="Proteomes" id="UP001597101"/>
    </source>
</evidence>
<dbReference type="CDD" id="cd02064">
    <property type="entry name" value="FAD_synthetase_N"/>
    <property type="match status" value="1"/>
</dbReference>
<accession>A0ABW3FFA2</accession>
<dbReference type="EC" id="2.7.7.2" evidence="15"/>
<dbReference type="EC" id="2.7.1.26" evidence="15"/>
<keyword evidence="4 15" id="KW-0285">Flavoprotein</keyword>
<proteinExistence type="inferred from homology"/>
<keyword evidence="10 15" id="KW-0274">FAD</keyword>
<evidence type="ECO:0000256" key="6">
    <source>
        <dbReference type="ARBA" id="ARBA00022679"/>
    </source>
</evidence>
<dbReference type="NCBIfam" id="TIGR00083">
    <property type="entry name" value="ribF"/>
    <property type="match status" value="1"/>
</dbReference>
<keyword evidence="12" id="KW-0511">Multifunctional enzyme</keyword>
<dbReference type="GO" id="GO:0008531">
    <property type="term" value="F:riboflavin kinase activity"/>
    <property type="evidence" value="ECO:0007669"/>
    <property type="project" value="UniProtKB-EC"/>
</dbReference>
<evidence type="ECO:0000256" key="9">
    <source>
        <dbReference type="ARBA" id="ARBA00022777"/>
    </source>
</evidence>
<evidence type="ECO:0000256" key="14">
    <source>
        <dbReference type="ARBA" id="ARBA00049494"/>
    </source>
</evidence>
<dbReference type="NCBIfam" id="NF004160">
    <property type="entry name" value="PRK05627.1-3"/>
    <property type="match status" value="1"/>
</dbReference>
<dbReference type="Pfam" id="PF01687">
    <property type="entry name" value="Flavokinase"/>
    <property type="match status" value="1"/>
</dbReference>
<dbReference type="InterPro" id="IPR023465">
    <property type="entry name" value="Riboflavin_kinase_dom_sf"/>
</dbReference>
<dbReference type="InterPro" id="IPR014729">
    <property type="entry name" value="Rossmann-like_a/b/a_fold"/>
</dbReference>
<dbReference type="InterPro" id="IPR015864">
    <property type="entry name" value="FAD_synthase"/>
</dbReference>
<comment type="caution">
    <text evidence="17">The sequence shown here is derived from an EMBL/GenBank/DDBJ whole genome shotgun (WGS) entry which is preliminary data.</text>
</comment>
<protein>
    <recommendedName>
        <fullName evidence="15">Riboflavin biosynthesis protein</fullName>
    </recommendedName>
    <domain>
        <recommendedName>
            <fullName evidence="15">Riboflavin kinase</fullName>
            <ecNumber evidence="15">2.7.1.26</ecNumber>
        </recommendedName>
        <alternativeName>
            <fullName evidence="15">Flavokinase</fullName>
        </alternativeName>
    </domain>
    <domain>
        <recommendedName>
            <fullName evidence="15">FMN adenylyltransferase</fullName>
            <ecNumber evidence="15">2.7.7.2</ecNumber>
        </recommendedName>
        <alternativeName>
            <fullName evidence="15">FAD pyrophosphorylase</fullName>
        </alternativeName>
        <alternativeName>
            <fullName evidence="15">FAD synthase</fullName>
        </alternativeName>
    </domain>
</protein>
<organism evidence="17 18">
    <name type="scientific">Pseudahrensia aquimaris</name>
    <dbReference type="NCBI Taxonomy" id="744461"/>
    <lineage>
        <taxon>Bacteria</taxon>
        <taxon>Pseudomonadati</taxon>
        <taxon>Pseudomonadota</taxon>
        <taxon>Alphaproteobacteria</taxon>
        <taxon>Hyphomicrobiales</taxon>
        <taxon>Ahrensiaceae</taxon>
        <taxon>Pseudahrensia</taxon>
    </lineage>
</organism>
<evidence type="ECO:0000256" key="4">
    <source>
        <dbReference type="ARBA" id="ARBA00022630"/>
    </source>
</evidence>
<keyword evidence="8 15" id="KW-0547">Nucleotide-binding</keyword>
<evidence type="ECO:0000256" key="5">
    <source>
        <dbReference type="ARBA" id="ARBA00022643"/>
    </source>
</evidence>
<evidence type="ECO:0000313" key="17">
    <source>
        <dbReference type="EMBL" id="MFD0916143.1"/>
    </source>
</evidence>
<dbReference type="PIRSF" id="PIRSF004491">
    <property type="entry name" value="FAD_Synth"/>
    <property type="match status" value="1"/>
</dbReference>
<reference evidence="18" key="1">
    <citation type="journal article" date="2019" name="Int. J. Syst. Evol. Microbiol.">
        <title>The Global Catalogue of Microorganisms (GCM) 10K type strain sequencing project: providing services to taxonomists for standard genome sequencing and annotation.</title>
        <authorList>
            <consortium name="The Broad Institute Genomics Platform"/>
            <consortium name="The Broad Institute Genome Sequencing Center for Infectious Disease"/>
            <person name="Wu L."/>
            <person name="Ma J."/>
        </authorList>
    </citation>
    <scope>NUCLEOTIDE SEQUENCE [LARGE SCALE GENOMIC DNA]</scope>
    <source>
        <strain evidence="18">CCUG 60023</strain>
    </source>
</reference>
<dbReference type="SUPFAM" id="SSF52374">
    <property type="entry name" value="Nucleotidylyl transferase"/>
    <property type="match status" value="1"/>
</dbReference>
<feature type="domain" description="Riboflavin kinase" evidence="16">
    <location>
        <begin position="190"/>
        <end position="314"/>
    </location>
</feature>
<dbReference type="Gene3D" id="3.40.50.620">
    <property type="entry name" value="HUPs"/>
    <property type="match status" value="1"/>
</dbReference>
<comment type="function">
    <text evidence="1">Catalyzes the phosphorylation of riboflavin to FMN followed by the adenylation of FMN to FAD.</text>
</comment>
<evidence type="ECO:0000256" key="11">
    <source>
        <dbReference type="ARBA" id="ARBA00022840"/>
    </source>
</evidence>
<comment type="pathway">
    <text evidence="3 15">Cofactor biosynthesis; FMN biosynthesis; FMN from riboflavin (ATP route): step 1/1.</text>
</comment>
<evidence type="ECO:0000256" key="13">
    <source>
        <dbReference type="ARBA" id="ARBA00047880"/>
    </source>
</evidence>
<keyword evidence="11 15" id="KW-0067">ATP-binding</keyword>
<dbReference type="PANTHER" id="PTHR22749">
    <property type="entry name" value="RIBOFLAVIN KINASE/FMN ADENYLYLTRANSFERASE"/>
    <property type="match status" value="1"/>
</dbReference>
<dbReference type="EMBL" id="JBHTJV010000003">
    <property type="protein sequence ID" value="MFD0916143.1"/>
    <property type="molecule type" value="Genomic_DNA"/>
</dbReference>
<evidence type="ECO:0000256" key="3">
    <source>
        <dbReference type="ARBA" id="ARBA00005201"/>
    </source>
</evidence>
<keyword evidence="7 15" id="KW-0548">Nucleotidyltransferase</keyword>
<gene>
    <name evidence="17" type="ORF">ACFQ14_06970</name>
</gene>
<dbReference type="RefSeq" id="WP_377211974.1">
    <property type="nucleotide sequence ID" value="NZ_JBHTJV010000003.1"/>
</dbReference>
<comment type="pathway">
    <text evidence="2 15">Cofactor biosynthesis; FAD biosynthesis; FAD from FMN: step 1/1.</text>
</comment>
<dbReference type="InterPro" id="IPR002606">
    <property type="entry name" value="Riboflavin_kinase_bac"/>
</dbReference>
<dbReference type="SUPFAM" id="SSF82114">
    <property type="entry name" value="Riboflavin kinase-like"/>
    <property type="match status" value="1"/>
</dbReference>
<evidence type="ECO:0000259" key="16">
    <source>
        <dbReference type="SMART" id="SM00904"/>
    </source>
</evidence>
<keyword evidence="18" id="KW-1185">Reference proteome</keyword>
<evidence type="ECO:0000256" key="8">
    <source>
        <dbReference type="ARBA" id="ARBA00022741"/>
    </source>
</evidence>
<comment type="catalytic activity">
    <reaction evidence="13 15">
        <text>riboflavin + ATP = FMN + ADP + H(+)</text>
        <dbReference type="Rhea" id="RHEA:14357"/>
        <dbReference type="ChEBI" id="CHEBI:15378"/>
        <dbReference type="ChEBI" id="CHEBI:30616"/>
        <dbReference type="ChEBI" id="CHEBI:57986"/>
        <dbReference type="ChEBI" id="CHEBI:58210"/>
        <dbReference type="ChEBI" id="CHEBI:456216"/>
        <dbReference type="EC" id="2.7.1.26"/>
    </reaction>
</comment>
<keyword evidence="5 15" id="KW-0288">FMN</keyword>
<dbReference type="InterPro" id="IPR023468">
    <property type="entry name" value="Riboflavin_kinase"/>
</dbReference>
<evidence type="ECO:0000256" key="10">
    <source>
        <dbReference type="ARBA" id="ARBA00022827"/>
    </source>
</evidence>
<evidence type="ECO:0000256" key="7">
    <source>
        <dbReference type="ARBA" id="ARBA00022695"/>
    </source>
</evidence>
<dbReference type="PANTHER" id="PTHR22749:SF6">
    <property type="entry name" value="RIBOFLAVIN KINASE"/>
    <property type="match status" value="1"/>
</dbReference>
<dbReference type="SMART" id="SM00904">
    <property type="entry name" value="Flavokinase"/>
    <property type="match status" value="1"/>
</dbReference>
<sequence length="333" mass="36030">MLFPSADFIHDLTTALPEARRGGVVAIGNFDGVHRGHQIVLERAMELARTKGVPCTALSFEPHPRTLFKPQSPVFRLTPQDMKARVLAALGLDGLLVLPFTRELAGTSADDFVDLHLLAAAGASHIVTGFNFHFGKDRAGSPEFLKAKGEKSGFGVTIVEAQADENADPISSSRIRRCLGSADVVQAAGLLGYRWCVRGEVIKGAQLGRTLGYPTANIALPENCRLAHGIYAVRLRRADGSLHNGVASYGRRPTFDNGEALLETFVFDFQDDLYGEEIEITLFGHLRGEEKFDSAEALVEQMNRDSAEARALLSAVSPLSALDQSIAFEGLVE</sequence>
<keyword evidence="9 15" id="KW-0418">Kinase</keyword>
<name>A0ABW3FFA2_9HYPH</name>
<dbReference type="Pfam" id="PF06574">
    <property type="entry name" value="FAD_syn"/>
    <property type="match status" value="1"/>
</dbReference>
<evidence type="ECO:0000256" key="2">
    <source>
        <dbReference type="ARBA" id="ARBA00004726"/>
    </source>
</evidence>
<comment type="catalytic activity">
    <reaction evidence="14 15">
        <text>FMN + ATP + H(+) = FAD + diphosphate</text>
        <dbReference type="Rhea" id="RHEA:17237"/>
        <dbReference type="ChEBI" id="CHEBI:15378"/>
        <dbReference type="ChEBI" id="CHEBI:30616"/>
        <dbReference type="ChEBI" id="CHEBI:33019"/>
        <dbReference type="ChEBI" id="CHEBI:57692"/>
        <dbReference type="ChEBI" id="CHEBI:58210"/>
        <dbReference type="EC" id="2.7.7.2"/>
    </reaction>
</comment>
<evidence type="ECO:0000256" key="15">
    <source>
        <dbReference type="PIRNR" id="PIRNR004491"/>
    </source>
</evidence>
<evidence type="ECO:0000256" key="1">
    <source>
        <dbReference type="ARBA" id="ARBA00002121"/>
    </source>
</evidence>
<keyword evidence="6 15" id="KW-0808">Transferase</keyword>